<dbReference type="Pfam" id="PF13692">
    <property type="entry name" value="Glyco_trans_1_4"/>
    <property type="match status" value="1"/>
</dbReference>
<dbReference type="EMBL" id="WHOS01000009">
    <property type="protein sequence ID" value="NUA99438.1"/>
    <property type="molecule type" value="Genomic_DNA"/>
</dbReference>
<gene>
    <name evidence="1" type="ORF">GBZ48_09060</name>
</gene>
<evidence type="ECO:0000313" key="1">
    <source>
        <dbReference type="EMBL" id="NUA99438.1"/>
    </source>
</evidence>
<organism evidence="1 2">
    <name type="scientific">Azospirillum melinis</name>
    <dbReference type="NCBI Taxonomy" id="328839"/>
    <lineage>
        <taxon>Bacteria</taxon>
        <taxon>Pseudomonadati</taxon>
        <taxon>Pseudomonadota</taxon>
        <taxon>Alphaproteobacteria</taxon>
        <taxon>Rhodospirillales</taxon>
        <taxon>Azospirillaceae</taxon>
        <taxon>Azospirillum</taxon>
    </lineage>
</organism>
<dbReference type="SUPFAM" id="SSF53756">
    <property type="entry name" value="UDP-Glycosyltransferase/glycogen phosphorylase"/>
    <property type="match status" value="1"/>
</dbReference>
<dbReference type="Proteomes" id="UP000605086">
    <property type="component" value="Unassembled WGS sequence"/>
</dbReference>
<protein>
    <submittedName>
        <fullName evidence="1">Glycosyltransferase</fullName>
    </submittedName>
</protein>
<comment type="caution">
    <text evidence="1">The sequence shown here is derived from an EMBL/GenBank/DDBJ whole genome shotgun (WGS) entry which is preliminary data.</text>
</comment>
<accession>A0ABX2KI23</accession>
<evidence type="ECO:0000313" key="2">
    <source>
        <dbReference type="Proteomes" id="UP000605086"/>
    </source>
</evidence>
<reference evidence="1 2" key="1">
    <citation type="submission" date="2019-10" db="EMBL/GenBank/DDBJ databases">
        <title>Genome sequence of Azospirillum melinis.</title>
        <authorList>
            <person name="Ambrosini A."/>
            <person name="Sant'Anna F.H."/>
            <person name="Cassan F.D."/>
            <person name="Souza E.M."/>
            <person name="Passaglia L.M.P."/>
        </authorList>
    </citation>
    <scope>NUCLEOTIDE SEQUENCE [LARGE SCALE GENOMIC DNA]</scope>
    <source>
        <strain evidence="1 2">TMCY0552</strain>
    </source>
</reference>
<dbReference type="Gene3D" id="3.40.50.2000">
    <property type="entry name" value="Glycogen Phosphorylase B"/>
    <property type="match status" value="1"/>
</dbReference>
<name>A0ABX2KI23_9PROT</name>
<sequence>MVIRSVSQSAALRNGFCRAAHIAHGLPKAVPACTACGGGGTHGKAVWSGRVKTMPGTVPSDRVTAAAAALTVFLTDRQIDAGKLNRFTALCDEIRRTIEFDGRMELAERLERDVPVNDTIRLRSVLFHLTGDLYHLERILHYLILGGDSADPAALHYTHWCISRQLFLGTASGEKMATFVACDLFRYYTAMVRQIARRWGLTPARAAFRDGPIRRVAVVTNQFTNQGHQPTRDCFDFAARMQDDFGLDVAIINVNGMPARVENVFIPPMVAEVTADLEGVYALKMFGRQVKVASFTEPAFSQDKLRVIVEAIDGYDPDLIVAFGGSNIVADLFAEADTRPVVAIPTTSSITISLAHIVLGYEENDHTRSIPALYRAPFARRFRPFTFGFTPPPSDGKRVETGFPDDTFLFAVVGTRLDLEVGAEILDLYDEILERCPDSALVFAGEVKELPGRLASLRNRDRMRCLGHVPDIRAFYARCHVFLNPPRQGGGGGASYALAEGVPVISYGSGDVASNAGPAFCVSDRDAYLARAVTLATDAKTLAEARLAAKARFVEIGDRTRCVERLLAYGEEARTLLRGGPAAGN</sequence>
<proteinExistence type="predicted"/>
<keyword evidence="2" id="KW-1185">Reference proteome</keyword>